<evidence type="ECO:0000256" key="20">
    <source>
        <dbReference type="ARBA" id="ARBA00043259"/>
    </source>
</evidence>
<dbReference type="FunFam" id="3.40.47.10:FF:000020">
    <property type="entry name" value="Putative trifunctional enzyme subunit beta mitochondrial"/>
    <property type="match status" value="1"/>
</dbReference>
<accession>A0A3P9JGF4</accession>
<evidence type="ECO:0000256" key="2">
    <source>
        <dbReference type="ARBA" id="ARBA00004273"/>
    </source>
</evidence>
<comment type="similarity">
    <text evidence="5 30">Belongs to the thiolase-like superfamily. Thiolase family.</text>
</comment>
<keyword evidence="12" id="KW-0007">Acetylation</keyword>
<evidence type="ECO:0000256" key="26">
    <source>
        <dbReference type="ARBA" id="ARBA00048553"/>
    </source>
</evidence>
<comment type="function">
    <text evidence="21">Mitochondrial trifunctional enzyme catalyzes the last three of the four reactions of the mitochondrial beta-oxidation pathway. The mitochondrial beta-oxidation pathway is the major energy-producing process in tissues and is performed through four consecutive reactions breaking down fatty acids into acetyl-CoA. Among the enzymes involved in this pathway, the trifunctional enzyme exhibits specificity for long-chain fatty acids. Mitochondrial trifunctional enzyme is a heterotetrameric complex composed of two proteins, the trifunctional enzyme subunit alpha/HADHA carries the 2,3-enoyl-CoA hydratase and the 3-hydroxyacyl-CoA dehydrogenase activities, while the trifunctional enzyme subunit beta/HADHB described here bears the 3-ketoacyl-CoA thiolase activity.</text>
</comment>
<name>A0A3P9JGF4_ORYLA</name>
<dbReference type="NCBIfam" id="TIGR01930">
    <property type="entry name" value="AcCoA-C-Actrans"/>
    <property type="match status" value="1"/>
</dbReference>
<dbReference type="GO" id="GO:0005741">
    <property type="term" value="C:mitochondrial outer membrane"/>
    <property type="evidence" value="ECO:0007669"/>
    <property type="project" value="UniProtKB-SubCell"/>
</dbReference>
<dbReference type="Proteomes" id="UP000265200">
    <property type="component" value="Chromosome 24"/>
</dbReference>
<keyword evidence="15" id="KW-0472">Membrane</keyword>
<dbReference type="GO" id="GO:0003988">
    <property type="term" value="F:acetyl-CoA C-acyltransferase activity"/>
    <property type="evidence" value="ECO:0007669"/>
    <property type="project" value="UniProtKB-EC"/>
</dbReference>
<dbReference type="PANTHER" id="PTHR18919:SF153">
    <property type="entry name" value="TRIFUNCTIONAL ENZYME SUBUNIT BETA, MITOCHONDRIAL"/>
    <property type="match status" value="1"/>
</dbReference>
<evidence type="ECO:0000256" key="29">
    <source>
        <dbReference type="ARBA" id="ARBA00049542"/>
    </source>
</evidence>
<keyword evidence="16 30" id="KW-0012">Acyltransferase</keyword>
<keyword evidence="8" id="KW-0999">Mitochondrion inner membrane</keyword>
<feature type="domain" description="Thiolase N-terminal" evidence="31">
    <location>
        <begin position="70"/>
        <end position="340"/>
    </location>
</feature>
<sequence length="516" mass="55678">MSPNFSVVSFTTAGFSFQSKMASMLLRPAAAASSWASRLGARPLSVTAPLQAQAQTKSKKTLARPGVKNIVLVEGVRTPFLLSGTTYADMMPHDLARAALQGLLNRTGIPKDAVDYIIYGTVIQEVKTSNVAREAALGAGFSDKIPAHTVTMACISSNQAMTSAVGLIAAGQCDAVVAGGVEFMSDVPIRHSRKMRKTMLSLNKAKTLGQRLSLIGSIRLAHLSPELPAVAEFSTAETMGHSADRLAAAFGVTRLEQDEFALRSHSLAQRAQDGGLLEDVVSFKVPGRDIVSKDNGIRLSSMEQLGKLKPAFIKPHGTVTAANSSFLTDGASAVLIMSEEKALAMGFKPKAYLRDFVYVSQDPKDQLLLGPTYATPKVLERSGLSLSDIDVFEFHEAFAGQIMANLKAMDSDWFAQTYMGRKSKVGAPPMEKFNTWGGSLSLGHPFGATGCRLVTTVAHRLKREGGQYGLVAACAAGGQVTRKHLFFFLKLQDVCLTSFLNFRVMPWWWRLIHNNC</sequence>
<dbReference type="EC" id="2.3.1.155" evidence="17"/>
<reference key="1">
    <citation type="journal article" date="2007" name="Nature">
        <title>The medaka draft genome and insights into vertebrate genome evolution.</title>
        <authorList>
            <person name="Kasahara M."/>
            <person name="Naruse K."/>
            <person name="Sasaki S."/>
            <person name="Nakatani Y."/>
            <person name="Qu W."/>
            <person name="Ahsan B."/>
            <person name="Yamada T."/>
            <person name="Nagayasu Y."/>
            <person name="Doi K."/>
            <person name="Kasai Y."/>
            <person name="Jindo T."/>
            <person name="Kobayashi D."/>
            <person name="Shimada A."/>
            <person name="Toyoda A."/>
            <person name="Kuroki Y."/>
            <person name="Fujiyama A."/>
            <person name="Sasaki T."/>
            <person name="Shimizu A."/>
            <person name="Asakawa S."/>
            <person name="Shimizu N."/>
            <person name="Hashimoto S."/>
            <person name="Yang J."/>
            <person name="Lee Y."/>
            <person name="Matsushima K."/>
            <person name="Sugano S."/>
            <person name="Sakaizumi M."/>
            <person name="Narita T."/>
            <person name="Ohishi K."/>
            <person name="Haga S."/>
            <person name="Ohta F."/>
            <person name="Nomoto H."/>
            <person name="Nogata K."/>
            <person name="Morishita T."/>
            <person name="Endo T."/>
            <person name="Shin-I T."/>
            <person name="Takeda H."/>
            <person name="Morishita S."/>
            <person name="Kohara Y."/>
        </authorList>
    </citation>
    <scope>NUCLEOTIDE SEQUENCE [LARGE SCALE GENOMIC DNA]</scope>
    <source>
        <strain>Hd-rR</strain>
    </source>
</reference>
<dbReference type="InterPro" id="IPR020617">
    <property type="entry name" value="Thiolase_C"/>
</dbReference>
<evidence type="ECO:0000256" key="21">
    <source>
        <dbReference type="ARBA" id="ARBA00045672"/>
    </source>
</evidence>
<comment type="catalytic activity">
    <reaction evidence="27">
        <text>an acyl-CoA + acetyl-CoA = a 3-oxoacyl-CoA + CoA</text>
        <dbReference type="Rhea" id="RHEA:21564"/>
        <dbReference type="ChEBI" id="CHEBI:57287"/>
        <dbReference type="ChEBI" id="CHEBI:57288"/>
        <dbReference type="ChEBI" id="CHEBI:58342"/>
        <dbReference type="ChEBI" id="CHEBI:90726"/>
        <dbReference type="EC" id="2.3.1.16"/>
    </reaction>
    <physiologicalReaction direction="right-to-left" evidence="27">
        <dbReference type="Rhea" id="RHEA:21566"/>
    </physiologicalReaction>
</comment>
<evidence type="ECO:0000256" key="19">
    <source>
        <dbReference type="ARBA" id="ARBA00039414"/>
    </source>
</evidence>
<reference evidence="33" key="4">
    <citation type="submission" date="2025-09" db="UniProtKB">
        <authorList>
            <consortium name="Ensembl"/>
        </authorList>
    </citation>
    <scope>IDENTIFICATION</scope>
    <source>
        <strain evidence="33">HSOK</strain>
    </source>
</reference>
<evidence type="ECO:0000256" key="10">
    <source>
        <dbReference type="ARBA" id="ARBA00022832"/>
    </source>
</evidence>
<evidence type="ECO:0000256" key="15">
    <source>
        <dbReference type="ARBA" id="ARBA00023136"/>
    </source>
</evidence>
<keyword evidence="13" id="KW-0443">Lipid metabolism</keyword>
<evidence type="ECO:0000256" key="27">
    <source>
        <dbReference type="ARBA" id="ARBA00049178"/>
    </source>
</evidence>
<evidence type="ECO:0000259" key="31">
    <source>
        <dbReference type="Pfam" id="PF00108"/>
    </source>
</evidence>
<evidence type="ECO:0000259" key="32">
    <source>
        <dbReference type="Pfam" id="PF02803"/>
    </source>
</evidence>
<dbReference type="Gene3D" id="3.40.47.10">
    <property type="match status" value="1"/>
</dbReference>
<comment type="catalytic activity">
    <reaction evidence="25">
        <text>decanoyl-CoA + acetyl-CoA = 3-oxododecanoyl-CoA + CoA</text>
        <dbReference type="Rhea" id="RHEA:31183"/>
        <dbReference type="ChEBI" id="CHEBI:57287"/>
        <dbReference type="ChEBI" id="CHEBI:57288"/>
        <dbReference type="ChEBI" id="CHEBI:61430"/>
        <dbReference type="ChEBI" id="CHEBI:62615"/>
    </reaction>
    <physiologicalReaction direction="right-to-left" evidence="25">
        <dbReference type="Rhea" id="RHEA:31185"/>
    </physiologicalReaction>
</comment>
<evidence type="ECO:0000256" key="11">
    <source>
        <dbReference type="ARBA" id="ARBA00022946"/>
    </source>
</evidence>
<evidence type="ECO:0000256" key="17">
    <source>
        <dbReference type="ARBA" id="ARBA00024058"/>
    </source>
</evidence>
<dbReference type="InterPro" id="IPR016039">
    <property type="entry name" value="Thiolase-like"/>
</dbReference>
<dbReference type="SUPFAM" id="SSF53901">
    <property type="entry name" value="Thiolase-like"/>
    <property type="match status" value="2"/>
</dbReference>
<evidence type="ECO:0000256" key="25">
    <source>
        <dbReference type="ARBA" id="ARBA00048004"/>
    </source>
</evidence>
<dbReference type="InterPro" id="IPR020613">
    <property type="entry name" value="Thiolase_CS"/>
</dbReference>
<dbReference type="GO" id="GO:0050633">
    <property type="term" value="F:acetyl-CoA C-myristoyltransferase activity"/>
    <property type="evidence" value="ECO:0007669"/>
    <property type="project" value="UniProtKB-EC"/>
</dbReference>
<dbReference type="AlphaFoldDB" id="A0A3P9JGF4"/>
<evidence type="ECO:0000256" key="8">
    <source>
        <dbReference type="ARBA" id="ARBA00022792"/>
    </source>
</evidence>
<evidence type="ECO:0000313" key="33">
    <source>
        <dbReference type="Ensembl" id="ENSORLP00015031334.1"/>
    </source>
</evidence>
<comment type="catalytic activity">
    <reaction evidence="26">
        <text>butanoyl-CoA + acetyl-CoA = 3-oxohexanoyl-CoA + CoA</text>
        <dbReference type="Rhea" id="RHEA:31111"/>
        <dbReference type="ChEBI" id="CHEBI:57287"/>
        <dbReference type="ChEBI" id="CHEBI:57288"/>
        <dbReference type="ChEBI" id="CHEBI:57371"/>
        <dbReference type="ChEBI" id="CHEBI:62418"/>
    </reaction>
    <physiologicalReaction direction="right-to-left" evidence="26">
        <dbReference type="Rhea" id="RHEA:31113"/>
    </physiologicalReaction>
</comment>
<dbReference type="InterPro" id="IPR002155">
    <property type="entry name" value="Thiolase"/>
</dbReference>
<dbReference type="GO" id="GO:0006635">
    <property type="term" value="P:fatty acid beta-oxidation"/>
    <property type="evidence" value="ECO:0007669"/>
    <property type="project" value="UniProtKB-ARBA"/>
</dbReference>
<evidence type="ECO:0000256" key="23">
    <source>
        <dbReference type="ARBA" id="ARBA00047485"/>
    </source>
</evidence>
<evidence type="ECO:0000256" key="30">
    <source>
        <dbReference type="RuleBase" id="RU003557"/>
    </source>
</evidence>
<reference evidence="33 34" key="2">
    <citation type="submission" date="2017-04" db="EMBL/GenBank/DDBJ databases">
        <title>CpG methylation of centromeres and impact of large insertions on vertebrate speciation.</title>
        <authorList>
            <person name="Ichikawa K."/>
            <person name="Yoshimura J."/>
            <person name="Morishita S."/>
        </authorList>
    </citation>
    <scope>NUCLEOTIDE SEQUENCE</scope>
    <source>
        <strain evidence="33 34">HSOK</strain>
    </source>
</reference>
<evidence type="ECO:0000256" key="12">
    <source>
        <dbReference type="ARBA" id="ARBA00022990"/>
    </source>
</evidence>
<evidence type="ECO:0000256" key="22">
    <source>
        <dbReference type="ARBA" id="ARBA00046418"/>
    </source>
</evidence>
<dbReference type="CDD" id="cd00751">
    <property type="entry name" value="thiolase"/>
    <property type="match status" value="1"/>
</dbReference>
<evidence type="ECO:0000256" key="14">
    <source>
        <dbReference type="ARBA" id="ARBA00023128"/>
    </source>
</evidence>
<evidence type="ECO:0000256" key="1">
    <source>
        <dbReference type="ARBA" id="ARBA00004240"/>
    </source>
</evidence>
<comment type="subcellular location">
    <subcellularLocation>
        <location evidence="1">Endoplasmic reticulum</location>
    </subcellularLocation>
    <subcellularLocation>
        <location evidence="2">Mitochondrion inner membrane</location>
    </subcellularLocation>
    <subcellularLocation>
        <location evidence="3">Mitochondrion outer membrane</location>
    </subcellularLocation>
</comment>
<feature type="domain" description="Thiolase C-terminal" evidence="32">
    <location>
        <begin position="348"/>
        <end position="480"/>
    </location>
</feature>
<reference evidence="33" key="3">
    <citation type="submission" date="2025-08" db="UniProtKB">
        <authorList>
            <consortium name="Ensembl"/>
        </authorList>
    </citation>
    <scope>IDENTIFICATION</scope>
    <source>
        <strain evidence="33">HSOK</strain>
    </source>
</reference>
<dbReference type="Ensembl" id="ENSORLT00015022295.1">
    <property type="protein sequence ID" value="ENSORLP00015031334.1"/>
    <property type="gene ID" value="ENSORLG00015015562.1"/>
</dbReference>
<evidence type="ECO:0000256" key="6">
    <source>
        <dbReference type="ARBA" id="ARBA00022679"/>
    </source>
</evidence>
<proteinExistence type="inferred from homology"/>
<evidence type="ECO:0000256" key="24">
    <source>
        <dbReference type="ARBA" id="ARBA00048001"/>
    </source>
</evidence>
<organism evidence="33 34">
    <name type="scientific">Oryzias latipes</name>
    <name type="common">Japanese rice fish</name>
    <name type="synonym">Japanese killifish</name>
    <dbReference type="NCBI Taxonomy" id="8090"/>
    <lineage>
        <taxon>Eukaryota</taxon>
        <taxon>Metazoa</taxon>
        <taxon>Chordata</taxon>
        <taxon>Craniata</taxon>
        <taxon>Vertebrata</taxon>
        <taxon>Euteleostomi</taxon>
        <taxon>Actinopterygii</taxon>
        <taxon>Neopterygii</taxon>
        <taxon>Teleostei</taxon>
        <taxon>Neoteleostei</taxon>
        <taxon>Acanthomorphata</taxon>
        <taxon>Ovalentaria</taxon>
        <taxon>Atherinomorphae</taxon>
        <taxon>Beloniformes</taxon>
        <taxon>Adrianichthyidae</taxon>
        <taxon>Oryziinae</taxon>
        <taxon>Oryzias</taxon>
    </lineage>
</organism>
<dbReference type="PROSITE" id="PS00737">
    <property type="entry name" value="THIOLASE_2"/>
    <property type="match status" value="1"/>
</dbReference>
<evidence type="ECO:0000256" key="4">
    <source>
        <dbReference type="ARBA" id="ARBA00005005"/>
    </source>
</evidence>
<keyword evidence="9" id="KW-0256">Endoplasmic reticulum</keyword>
<dbReference type="GO" id="GO:0016507">
    <property type="term" value="C:mitochondrial fatty acid beta-oxidation multienzyme complex"/>
    <property type="evidence" value="ECO:0007669"/>
    <property type="project" value="UniProtKB-ARBA"/>
</dbReference>
<dbReference type="EC" id="2.3.1.16" evidence="18"/>
<comment type="catalytic activity">
    <reaction evidence="23">
        <text>tetradecanoyl-CoA + acetyl-CoA = 3-oxohexadecanoyl-CoA + CoA</text>
        <dbReference type="Rhea" id="RHEA:18161"/>
        <dbReference type="ChEBI" id="CHEBI:57287"/>
        <dbReference type="ChEBI" id="CHEBI:57288"/>
        <dbReference type="ChEBI" id="CHEBI:57349"/>
        <dbReference type="ChEBI" id="CHEBI:57385"/>
        <dbReference type="EC" id="2.3.1.155"/>
    </reaction>
    <physiologicalReaction direction="right-to-left" evidence="23">
        <dbReference type="Rhea" id="RHEA:18163"/>
    </physiologicalReaction>
</comment>
<evidence type="ECO:0000256" key="18">
    <source>
        <dbReference type="ARBA" id="ARBA00024073"/>
    </source>
</evidence>
<comment type="subunit">
    <text evidence="22">Heterotetramer of 2 alpha/HADHA and 2 beta/HADHB subunits; forms the mitochondrial trifunctional enzyme. Also purified as higher order heterooligomers including a 4 alpha/HADHA and 4 beta/HADHB heterooligomer which physiological significance remains unclear. The mitochondrial trifunctional enzyme interacts with MTLN. Interacts with RSAD2/viperin.</text>
</comment>
<evidence type="ECO:0000313" key="34">
    <source>
        <dbReference type="Proteomes" id="UP000265200"/>
    </source>
</evidence>
<evidence type="ECO:0000256" key="13">
    <source>
        <dbReference type="ARBA" id="ARBA00023098"/>
    </source>
</evidence>
<dbReference type="GO" id="GO:0005783">
    <property type="term" value="C:endoplasmic reticulum"/>
    <property type="evidence" value="ECO:0007669"/>
    <property type="project" value="UniProtKB-SubCell"/>
</dbReference>
<comment type="catalytic activity">
    <reaction evidence="29">
        <text>octanoyl-CoA + acetyl-CoA = 3-oxodecanoyl-CoA + CoA</text>
        <dbReference type="Rhea" id="RHEA:31087"/>
        <dbReference type="ChEBI" id="CHEBI:57287"/>
        <dbReference type="ChEBI" id="CHEBI:57288"/>
        <dbReference type="ChEBI" id="CHEBI:57386"/>
        <dbReference type="ChEBI" id="CHEBI:62548"/>
    </reaction>
    <physiologicalReaction direction="right-to-left" evidence="29">
        <dbReference type="Rhea" id="RHEA:31089"/>
    </physiologicalReaction>
</comment>
<evidence type="ECO:0000256" key="28">
    <source>
        <dbReference type="ARBA" id="ARBA00049270"/>
    </source>
</evidence>
<dbReference type="PROSITE" id="PS00098">
    <property type="entry name" value="THIOLASE_1"/>
    <property type="match status" value="1"/>
</dbReference>
<comment type="pathway">
    <text evidence="4">Lipid metabolism; fatty acid beta-oxidation.</text>
</comment>
<dbReference type="InterPro" id="IPR020615">
    <property type="entry name" value="Thiolase_acyl_enz_int_AS"/>
</dbReference>
<keyword evidence="14" id="KW-0496">Mitochondrion</keyword>
<dbReference type="PANTHER" id="PTHR18919">
    <property type="entry name" value="ACETYL-COA C-ACYLTRANSFERASE"/>
    <property type="match status" value="1"/>
</dbReference>
<keyword evidence="6 30" id="KW-0808">Transferase</keyword>
<evidence type="ECO:0000256" key="5">
    <source>
        <dbReference type="ARBA" id="ARBA00010982"/>
    </source>
</evidence>
<evidence type="ECO:0000256" key="7">
    <source>
        <dbReference type="ARBA" id="ARBA00022787"/>
    </source>
</evidence>
<dbReference type="Pfam" id="PF00108">
    <property type="entry name" value="Thiolase_N"/>
    <property type="match status" value="1"/>
</dbReference>
<keyword evidence="7" id="KW-1000">Mitochondrion outer membrane</keyword>
<comment type="catalytic activity">
    <reaction evidence="28">
        <text>dodecanoyl-CoA + acetyl-CoA = 3-oxotetradecanoyl-CoA + CoA</text>
        <dbReference type="Rhea" id="RHEA:31091"/>
        <dbReference type="ChEBI" id="CHEBI:57287"/>
        <dbReference type="ChEBI" id="CHEBI:57288"/>
        <dbReference type="ChEBI" id="CHEBI:57375"/>
        <dbReference type="ChEBI" id="CHEBI:62543"/>
    </reaction>
    <physiologicalReaction direction="right-to-left" evidence="28">
        <dbReference type="Rhea" id="RHEA:31093"/>
    </physiologicalReaction>
</comment>
<evidence type="ECO:0000256" key="9">
    <source>
        <dbReference type="ARBA" id="ARBA00022824"/>
    </source>
</evidence>
<protein>
    <recommendedName>
        <fullName evidence="19">Trifunctional enzyme subunit beta, mitochondrial</fullName>
        <ecNumber evidence="17">2.3.1.155</ecNumber>
        <ecNumber evidence="18">2.3.1.16</ecNumber>
    </recommendedName>
    <alternativeName>
        <fullName evidence="20">TP-beta</fullName>
    </alternativeName>
</protein>
<evidence type="ECO:0000256" key="16">
    <source>
        <dbReference type="ARBA" id="ARBA00023315"/>
    </source>
</evidence>
<keyword evidence="10" id="KW-0276">Fatty acid metabolism</keyword>
<dbReference type="Pfam" id="PF02803">
    <property type="entry name" value="Thiolase_C"/>
    <property type="match status" value="1"/>
</dbReference>
<evidence type="ECO:0000256" key="3">
    <source>
        <dbReference type="ARBA" id="ARBA00004294"/>
    </source>
</evidence>
<comment type="catalytic activity">
    <reaction evidence="24">
        <text>hexanoyl-CoA + acetyl-CoA = 3-oxooctanoyl-CoA + CoA</text>
        <dbReference type="Rhea" id="RHEA:31203"/>
        <dbReference type="ChEBI" id="CHEBI:57287"/>
        <dbReference type="ChEBI" id="CHEBI:57288"/>
        <dbReference type="ChEBI" id="CHEBI:62619"/>
        <dbReference type="ChEBI" id="CHEBI:62620"/>
    </reaction>
    <physiologicalReaction direction="right-to-left" evidence="24">
        <dbReference type="Rhea" id="RHEA:31205"/>
    </physiologicalReaction>
</comment>
<dbReference type="InterPro" id="IPR020616">
    <property type="entry name" value="Thiolase_N"/>
</dbReference>
<dbReference type="GO" id="GO:0005743">
    <property type="term" value="C:mitochondrial inner membrane"/>
    <property type="evidence" value="ECO:0007669"/>
    <property type="project" value="UniProtKB-SubCell"/>
</dbReference>
<keyword evidence="11" id="KW-0809">Transit peptide</keyword>